<keyword evidence="7 11" id="KW-0238">DNA-binding</keyword>
<keyword evidence="1 11" id="KW-0963">Cytoplasm</keyword>
<evidence type="ECO:0000256" key="5">
    <source>
        <dbReference type="ARBA" id="ARBA00022801"/>
    </source>
</evidence>
<evidence type="ECO:0000256" key="10">
    <source>
        <dbReference type="ARBA" id="ARBA00061478"/>
    </source>
</evidence>
<dbReference type="InterPro" id="IPR003593">
    <property type="entry name" value="AAA+_ATPase"/>
</dbReference>
<dbReference type="SUPFAM" id="SSF52540">
    <property type="entry name" value="P-loop containing nucleoside triphosphate hydrolases"/>
    <property type="match status" value="2"/>
</dbReference>
<dbReference type="Pfam" id="PF16326">
    <property type="entry name" value="ABC_tran_CTD"/>
    <property type="match status" value="1"/>
</dbReference>
<keyword evidence="2 11" id="KW-0677">Repeat</keyword>
<dbReference type="AlphaFoldDB" id="A0A8J6Q0V6"/>
<name>A0A8J6Q0V6_9HYPH</name>
<dbReference type="EC" id="3.6.1.-" evidence="11"/>
<keyword evidence="4 11" id="KW-0227">DNA damage</keyword>
<dbReference type="GO" id="GO:0043022">
    <property type="term" value="F:ribosome binding"/>
    <property type="evidence" value="ECO:0007669"/>
    <property type="project" value="UniProtKB-UniRule"/>
</dbReference>
<evidence type="ECO:0000259" key="12">
    <source>
        <dbReference type="PROSITE" id="PS50893"/>
    </source>
</evidence>
<keyword evidence="3 11" id="KW-0547">Nucleotide-binding</keyword>
<dbReference type="InterPro" id="IPR032524">
    <property type="entry name" value="ABC_tran_C"/>
</dbReference>
<dbReference type="InterPro" id="IPR037118">
    <property type="entry name" value="Val-tRNA_synth_C_sf"/>
</dbReference>
<dbReference type="HAMAP" id="MF_00848">
    <property type="entry name" value="Uup"/>
    <property type="match status" value="1"/>
</dbReference>
<proteinExistence type="inferred from homology"/>
<dbReference type="PANTHER" id="PTHR42855:SF1">
    <property type="entry name" value="ABC TRANSPORTER DOMAIN-CONTAINING PROTEIN"/>
    <property type="match status" value="1"/>
</dbReference>
<evidence type="ECO:0000256" key="9">
    <source>
        <dbReference type="ARBA" id="ARBA00049360"/>
    </source>
</evidence>
<dbReference type="Gene3D" id="3.40.50.300">
    <property type="entry name" value="P-loop containing nucleotide triphosphate hydrolases"/>
    <property type="match status" value="2"/>
</dbReference>
<evidence type="ECO:0000256" key="1">
    <source>
        <dbReference type="ARBA" id="ARBA00022490"/>
    </source>
</evidence>
<accession>A0A8J6Q0V6</accession>
<comment type="caution">
    <text evidence="13">The sequence shown here is derived from an EMBL/GenBank/DDBJ whole genome shotgun (WGS) entry which is preliminary data.</text>
</comment>
<dbReference type="Proteomes" id="UP000643405">
    <property type="component" value="Unassembled WGS sequence"/>
</dbReference>
<comment type="similarity">
    <text evidence="10 11">Belongs to the ABC transporter superfamily. ABCF family. Uup subfamily.</text>
</comment>
<feature type="binding site" evidence="11">
    <location>
        <begin position="38"/>
        <end position="45"/>
    </location>
    <ligand>
        <name>ATP</name>
        <dbReference type="ChEBI" id="CHEBI:30616"/>
        <label>1</label>
    </ligand>
</feature>
<dbReference type="GO" id="GO:0003677">
    <property type="term" value="F:DNA binding"/>
    <property type="evidence" value="ECO:0007669"/>
    <property type="project" value="UniProtKB-UniRule"/>
</dbReference>
<keyword evidence="8 11" id="KW-0234">DNA repair</keyword>
<dbReference type="Pfam" id="PF00005">
    <property type="entry name" value="ABC_tran"/>
    <property type="match status" value="2"/>
</dbReference>
<keyword evidence="5 11" id="KW-0378">Hydrolase</keyword>
<organism evidence="13 14">
    <name type="scientific">Oryzicola mucosus</name>
    <dbReference type="NCBI Taxonomy" id="2767425"/>
    <lineage>
        <taxon>Bacteria</taxon>
        <taxon>Pseudomonadati</taxon>
        <taxon>Pseudomonadota</taxon>
        <taxon>Alphaproteobacteria</taxon>
        <taxon>Hyphomicrobiales</taxon>
        <taxon>Phyllobacteriaceae</taxon>
        <taxon>Oryzicola</taxon>
    </lineage>
</organism>
<dbReference type="InterPro" id="IPR017871">
    <property type="entry name" value="ABC_transporter-like_CS"/>
</dbReference>
<dbReference type="PROSITE" id="PS50893">
    <property type="entry name" value="ABC_TRANSPORTER_2"/>
    <property type="match status" value="2"/>
</dbReference>
<evidence type="ECO:0000313" key="13">
    <source>
        <dbReference type="EMBL" id="MBD0414215.1"/>
    </source>
</evidence>
<dbReference type="PANTHER" id="PTHR42855">
    <property type="entry name" value="ABC TRANSPORTER ATP-BINDING SUBUNIT"/>
    <property type="match status" value="1"/>
</dbReference>
<dbReference type="InterPro" id="IPR043686">
    <property type="entry name" value="Uup"/>
</dbReference>
<evidence type="ECO:0000256" key="11">
    <source>
        <dbReference type="HAMAP-Rule" id="MF_00848"/>
    </source>
</evidence>
<gene>
    <name evidence="11" type="primary">uup</name>
    <name evidence="13" type="ORF">ICI42_06065</name>
</gene>
<evidence type="ECO:0000256" key="3">
    <source>
        <dbReference type="ARBA" id="ARBA00022741"/>
    </source>
</evidence>
<dbReference type="FunFam" id="3.40.50.300:FF:000309">
    <property type="entry name" value="ABC transporter ATP-binding protein"/>
    <property type="match status" value="1"/>
</dbReference>
<dbReference type="SMART" id="SM00382">
    <property type="entry name" value="AAA"/>
    <property type="match status" value="2"/>
</dbReference>
<keyword evidence="6 11" id="KW-0067">ATP-binding</keyword>
<evidence type="ECO:0000256" key="2">
    <source>
        <dbReference type="ARBA" id="ARBA00022737"/>
    </source>
</evidence>
<dbReference type="PROSITE" id="PS00211">
    <property type="entry name" value="ABC_TRANSPORTER_1"/>
    <property type="match status" value="2"/>
</dbReference>
<dbReference type="EMBL" id="JACVVX010000001">
    <property type="protein sequence ID" value="MBD0414215.1"/>
    <property type="molecule type" value="Genomic_DNA"/>
</dbReference>
<sequence length="606" mass="67441">MAPPLLNLDGIKLTFGGTPLLDGASLAASAGDKIALVGRNGSGKSTLLKIAAGMVEPQDGEVFRQPSATVRYLPQAPDLEGFANVRAYVEAGLGPADDPYRAAYLMEHLGLTGDEEPQGLSGGEARRAALARVMAPEPDILLLDEPTNHLDLQVIEWLEEELARSSFALILISHDRRFLERVSRSTVWLDRGQTKRLDRGFGHFEEWRDTVLEEEEREQQKLGRQIVREEHWLRYGVTARRKRNMRRLGELQDMRQRHKSHRGAEGVAQMVASESTESGKLVIEAKSIDKSFGELTVVKGFSTRIQRGDRVGLVGPNGAGKTTLLKMLIGQLKPDAGSVRLGVNLDIATLDQKREAVDPQETLAEYLTDGRGENLVINGEQRHVVSYMKDFLFRPEQARTPVRELSGGERARLILARLLARPANLLVLDEPTNDLDMETLELLQELVAGFAGTVILVSHDRDFLDRTVTSVIAPEGEGRWIEYAGGYADMLAQRGGTKLDDRKAQRARMANGEPQPAKNETVQPKAATKKLSFKQKFALENLPRQMEAVQVSMARMEDQIADPAFYQRDPTGFQKAIAALDKERATLAKMEEEWLELEMLREELEG</sequence>
<evidence type="ECO:0000256" key="4">
    <source>
        <dbReference type="ARBA" id="ARBA00022763"/>
    </source>
</evidence>
<reference evidence="13" key="1">
    <citation type="submission" date="2020-09" db="EMBL/GenBank/DDBJ databases">
        <title>Genome seq and assembly of Tianweitania sp.</title>
        <authorList>
            <person name="Chhetri G."/>
        </authorList>
    </citation>
    <scope>NUCLEOTIDE SEQUENCE</scope>
    <source>
        <strain evidence="13">Rool2</strain>
    </source>
</reference>
<feature type="domain" description="ABC transporter" evidence="12">
    <location>
        <begin position="6"/>
        <end position="216"/>
    </location>
</feature>
<dbReference type="InterPro" id="IPR003439">
    <property type="entry name" value="ABC_transporter-like_ATP-bd"/>
</dbReference>
<dbReference type="GO" id="GO:0005737">
    <property type="term" value="C:cytoplasm"/>
    <property type="evidence" value="ECO:0007669"/>
    <property type="project" value="UniProtKB-SubCell"/>
</dbReference>
<dbReference type="InterPro" id="IPR027417">
    <property type="entry name" value="P-loop_NTPase"/>
</dbReference>
<feature type="binding site" evidence="11">
    <location>
        <begin position="315"/>
        <end position="322"/>
    </location>
    <ligand>
        <name>ATP</name>
        <dbReference type="ChEBI" id="CHEBI:30616"/>
        <label>2</label>
    </ligand>
</feature>
<evidence type="ECO:0000256" key="8">
    <source>
        <dbReference type="ARBA" id="ARBA00023204"/>
    </source>
</evidence>
<dbReference type="RefSeq" id="WP_188163585.1">
    <property type="nucleotide sequence ID" value="NZ_JACVVX010000001.1"/>
</dbReference>
<protein>
    <recommendedName>
        <fullName evidence="11">ATP-binding protein Uup</fullName>
        <ecNumber evidence="11">3.6.1.-</ecNumber>
    </recommendedName>
</protein>
<evidence type="ECO:0000313" key="14">
    <source>
        <dbReference type="Proteomes" id="UP000643405"/>
    </source>
</evidence>
<dbReference type="GO" id="GO:0006281">
    <property type="term" value="P:DNA repair"/>
    <property type="evidence" value="ECO:0007669"/>
    <property type="project" value="UniProtKB-KW"/>
</dbReference>
<dbReference type="Gene3D" id="1.10.287.380">
    <property type="entry name" value="Valyl-tRNA synthetase, C-terminal domain"/>
    <property type="match status" value="1"/>
</dbReference>
<keyword evidence="14" id="KW-1185">Reference proteome</keyword>
<dbReference type="InterPro" id="IPR051309">
    <property type="entry name" value="ABCF_ATPase"/>
</dbReference>
<dbReference type="GO" id="GO:0016887">
    <property type="term" value="F:ATP hydrolysis activity"/>
    <property type="evidence" value="ECO:0007669"/>
    <property type="project" value="UniProtKB-UniRule"/>
</dbReference>
<comment type="catalytic activity">
    <reaction evidence="9 11">
        <text>ATP + H2O = ADP + phosphate + H(+)</text>
        <dbReference type="Rhea" id="RHEA:13065"/>
        <dbReference type="ChEBI" id="CHEBI:15377"/>
        <dbReference type="ChEBI" id="CHEBI:15378"/>
        <dbReference type="ChEBI" id="CHEBI:30616"/>
        <dbReference type="ChEBI" id="CHEBI:43474"/>
        <dbReference type="ChEBI" id="CHEBI:456216"/>
    </reaction>
</comment>
<comment type="subcellular location">
    <subcellularLocation>
        <location evidence="11">Cytoplasm</location>
    </subcellularLocation>
    <text evidence="11">Associates with ribosomes.</text>
</comment>
<evidence type="ECO:0000256" key="6">
    <source>
        <dbReference type="ARBA" id="ARBA00022840"/>
    </source>
</evidence>
<dbReference type="CDD" id="cd03221">
    <property type="entry name" value="ABCF_EF-3"/>
    <property type="match status" value="2"/>
</dbReference>
<feature type="domain" description="ABC transporter" evidence="12">
    <location>
        <begin position="283"/>
        <end position="502"/>
    </location>
</feature>
<evidence type="ECO:0000256" key="7">
    <source>
        <dbReference type="ARBA" id="ARBA00023125"/>
    </source>
</evidence>
<dbReference type="GO" id="GO:0005524">
    <property type="term" value="F:ATP binding"/>
    <property type="evidence" value="ECO:0007669"/>
    <property type="project" value="UniProtKB-UniRule"/>
</dbReference>
<comment type="function">
    <text evidence="11">Probably plays a role in ribosome assembly or function. May be involved in resolution of branched DNA intermediates that result from template switching in postreplication gaps. Binds DNA and has ATPase activity.</text>
</comment>